<accession>A0AAD5RCR5</accession>
<organism evidence="1 2">
    <name type="scientific">Parelaphostrongylus tenuis</name>
    <name type="common">Meningeal worm</name>
    <dbReference type="NCBI Taxonomy" id="148309"/>
    <lineage>
        <taxon>Eukaryota</taxon>
        <taxon>Metazoa</taxon>
        <taxon>Ecdysozoa</taxon>
        <taxon>Nematoda</taxon>
        <taxon>Chromadorea</taxon>
        <taxon>Rhabditida</taxon>
        <taxon>Rhabditina</taxon>
        <taxon>Rhabditomorpha</taxon>
        <taxon>Strongyloidea</taxon>
        <taxon>Metastrongylidae</taxon>
        <taxon>Parelaphostrongylus</taxon>
    </lineage>
</organism>
<protein>
    <submittedName>
        <fullName evidence="1">Uncharacterized protein</fullName>
    </submittedName>
</protein>
<evidence type="ECO:0000313" key="2">
    <source>
        <dbReference type="Proteomes" id="UP001196413"/>
    </source>
</evidence>
<proteinExistence type="predicted"/>
<gene>
    <name evidence="1" type="ORF">KIN20_034553</name>
</gene>
<dbReference type="Proteomes" id="UP001196413">
    <property type="component" value="Unassembled WGS sequence"/>
</dbReference>
<dbReference type="AlphaFoldDB" id="A0AAD5RCR5"/>
<keyword evidence="2" id="KW-1185">Reference proteome</keyword>
<reference evidence="1" key="1">
    <citation type="submission" date="2021-06" db="EMBL/GenBank/DDBJ databases">
        <title>Parelaphostrongylus tenuis whole genome reference sequence.</title>
        <authorList>
            <person name="Garwood T.J."/>
            <person name="Larsen P.A."/>
            <person name="Fountain-Jones N.M."/>
            <person name="Garbe J.R."/>
            <person name="Macchietto M.G."/>
            <person name="Kania S.A."/>
            <person name="Gerhold R.W."/>
            <person name="Richards J.E."/>
            <person name="Wolf T.M."/>
        </authorList>
    </citation>
    <scope>NUCLEOTIDE SEQUENCE</scope>
    <source>
        <strain evidence="1">MNPRO001-30</strain>
        <tissue evidence="1">Meninges</tissue>
    </source>
</reference>
<comment type="caution">
    <text evidence="1">The sequence shown here is derived from an EMBL/GenBank/DDBJ whole genome shotgun (WGS) entry which is preliminary data.</text>
</comment>
<name>A0AAD5RCR5_PARTN</name>
<dbReference type="EMBL" id="JAHQIW010007136">
    <property type="protein sequence ID" value="KAJ1372404.1"/>
    <property type="molecule type" value="Genomic_DNA"/>
</dbReference>
<sequence length="60" mass="6772">MGNAIVRLESAEGSIIRHLPQPYYSSIADEWDNAASFRSLTTLYDSQSPTQDPKDNWWAA</sequence>
<evidence type="ECO:0000313" key="1">
    <source>
        <dbReference type="EMBL" id="KAJ1372404.1"/>
    </source>
</evidence>